<keyword evidence="3" id="KW-1185">Reference proteome</keyword>
<gene>
    <name evidence="2" type="ORF">HMPREF9454_00295</name>
</gene>
<dbReference type="InterPro" id="IPR010982">
    <property type="entry name" value="Lambda_DNA-bd_dom_sf"/>
</dbReference>
<evidence type="ECO:0000313" key="3">
    <source>
        <dbReference type="Proteomes" id="UP000005963"/>
    </source>
</evidence>
<feature type="domain" description="HTH cro/C1-type" evidence="1">
    <location>
        <begin position="10"/>
        <end position="46"/>
    </location>
</feature>
<dbReference type="EMBL" id="ADMB01000013">
    <property type="protein sequence ID" value="EHR38965.1"/>
    <property type="molecule type" value="Genomic_DNA"/>
</dbReference>
<comment type="caution">
    <text evidence="2">The sequence shown here is derived from an EMBL/GenBank/DDBJ whole genome shotgun (WGS) entry which is preliminary data.</text>
</comment>
<organism evidence="2 3">
    <name type="scientific">Megamonas funiformis YIT 11815</name>
    <dbReference type="NCBI Taxonomy" id="742816"/>
    <lineage>
        <taxon>Bacteria</taxon>
        <taxon>Bacillati</taxon>
        <taxon>Bacillota</taxon>
        <taxon>Negativicutes</taxon>
        <taxon>Selenomonadales</taxon>
        <taxon>Selenomonadaceae</taxon>
        <taxon>Megamonas</taxon>
    </lineage>
</organism>
<dbReference type="InterPro" id="IPR012318">
    <property type="entry name" value="HTH_CRP"/>
</dbReference>
<dbReference type="CDD" id="cd00093">
    <property type="entry name" value="HTH_XRE"/>
    <property type="match status" value="1"/>
</dbReference>
<protein>
    <submittedName>
        <fullName evidence="2">Type 1 secretion C-terminal target domain (Subclass)</fullName>
    </submittedName>
</protein>
<evidence type="ECO:0000313" key="2">
    <source>
        <dbReference type="EMBL" id="EHR38965.1"/>
    </source>
</evidence>
<dbReference type="RefSeq" id="WP_008537486.1">
    <property type="nucleotide sequence ID" value="NZ_JH601090.1"/>
</dbReference>
<dbReference type="Pfam" id="PF00325">
    <property type="entry name" value="Crp"/>
    <property type="match status" value="1"/>
</dbReference>
<name>A0ABN0EL26_9FIRM</name>
<accession>A0ABN0EL26</accession>
<proteinExistence type="predicted"/>
<dbReference type="InterPro" id="IPR001387">
    <property type="entry name" value="Cro/C1-type_HTH"/>
</dbReference>
<dbReference type="SUPFAM" id="SSF47413">
    <property type="entry name" value="lambda repressor-like DNA-binding domains"/>
    <property type="match status" value="1"/>
</dbReference>
<sequence length="53" mass="6078">MLKNIFAKNLIDLLKSKNMTNQDLANYLNVTRQSVSRFTKGNILPSTFGYKNI</sequence>
<reference evidence="2 3" key="1">
    <citation type="submission" date="2012-01" db="EMBL/GenBank/DDBJ databases">
        <title>The Genome Sequence of Megamonas funiformis YIT 11815.</title>
        <authorList>
            <consortium name="The Broad Institute Genome Sequencing Platform"/>
            <person name="Earl A."/>
            <person name="Ward D."/>
            <person name="Feldgarden M."/>
            <person name="Gevers D."/>
            <person name="Morotomi M."/>
            <person name="Young S.K."/>
            <person name="Zeng Q."/>
            <person name="Gargeya S."/>
            <person name="Fitzgerald M."/>
            <person name="Haas B."/>
            <person name="Abouelleil A."/>
            <person name="Alvarado L."/>
            <person name="Arachchi H.M."/>
            <person name="Berlin A."/>
            <person name="Chapman S.B."/>
            <person name="Gearin G."/>
            <person name="Goldberg J."/>
            <person name="Griggs A."/>
            <person name="Gujja S."/>
            <person name="Hansen M."/>
            <person name="Heiman D."/>
            <person name="Howarth C."/>
            <person name="Larimer J."/>
            <person name="Lui A."/>
            <person name="MacDonald P.J.P."/>
            <person name="McCowen C."/>
            <person name="Montmayeur A."/>
            <person name="Murphy C."/>
            <person name="Neiman D."/>
            <person name="Pearson M."/>
            <person name="Priest M."/>
            <person name="Roberts A."/>
            <person name="Saif S."/>
            <person name="Shea T."/>
            <person name="Sisk P."/>
            <person name="Stolte C."/>
            <person name="Sykes S."/>
            <person name="Wortman J."/>
            <person name="Nusbaum C."/>
            <person name="Birren B."/>
        </authorList>
    </citation>
    <scope>NUCLEOTIDE SEQUENCE [LARGE SCALE GENOMIC DNA]</scope>
    <source>
        <strain evidence="2 3">YIT 11815</strain>
    </source>
</reference>
<evidence type="ECO:0000259" key="1">
    <source>
        <dbReference type="PROSITE" id="PS50943"/>
    </source>
</evidence>
<dbReference type="PROSITE" id="PS50943">
    <property type="entry name" value="HTH_CROC1"/>
    <property type="match status" value="1"/>
</dbReference>
<dbReference type="Gene3D" id="1.10.260.40">
    <property type="entry name" value="lambda repressor-like DNA-binding domains"/>
    <property type="match status" value="1"/>
</dbReference>
<dbReference type="Proteomes" id="UP000005963">
    <property type="component" value="Unassembled WGS sequence"/>
</dbReference>